<keyword evidence="2" id="KW-0645">Protease</keyword>
<comment type="similarity">
    <text evidence="1">Belongs to the peptidase C40 family.</text>
</comment>
<dbReference type="InterPro" id="IPR002477">
    <property type="entry name" value="Peptidoglycan-bd-like"/>
</dbReference>
<dbReference type="CDD" id="cd00118">
    <property type="entry name" value="LysM"/>
    <property type="match status" value="2"/>
</dbReference>
<dbReference type="STRING" id="679936.Sulac_2409"/>
<feature type="signal peptide" evidence="7">
    <location>
        <begin position="1"/>
        <end position="33"/>
    </location>
</feature>
<keyword evidence="6" id="KW-0788">Thiol protease</keyword>
<dbReference type="HOGENOM" id="CLU_016043_1_6_9"/>
<evidence type="ECO:0000256" key="2">
    <source>
        <dbReference type="ARBA" id="ARBA00022670"/>
    </source>
</evidence>
<dbReference type="SUPFAM" id="SSF54001">
    <property type="entry name" value="Cysteine proteinases"/>
    <property type="match status" value="1"/>
</dbReference>
<feature type="chain" id="PRO_5003518022" evidence="7">
    <location>
        <begin position="34"/>
        <end position="382"/>
    </location>
</feature>
<dbReference type="Pfam" id="PF01476">
    <property type="entry name" value="LysM"/>
    <property type="match status" value="2"/>
</dbReference>
<keyword evidence="11" id="KW-1185">Reference proteome</keyword>
<evidence type="ECO:0000256" key="6">
    <source>
        <dbReference type="ARBA" id="ARBA00022807"/>
    </source>
</evidence>
<reference evidence="10 11" key="2">
    <citation type="journal article" date="2012" name="Stand. Genomic Sci.">
        <title>Complete genome sequence of the moderately thermophilic mineral-sulfide-oxidizing firmicute Sulfobacillus acidophilus type strain (NAL(T)).</title>
        <authorList>
            <person name="Anderson I."/>
            <person name="Chertkov O."/>
            <person name="Chen A."/>
            <person name="Saunders E."/>
            <person name="Lapidus A."/>
            <person name="Nolan M."/>
            <person name="Lucas S."/>
            <person name="Hammon N."/>
            <person name="Deshpande S."/>
            <person name="Cheng J.F."/>
            <person name="Han C."/>
            <person name="Tapia R."/>
            <person name="Goodwin L.A."/>
            <person name="Pitluck S."/>
            <person name="Liolios K."/>
            <person name="Pagani I."/>
            <person name="Ivanova N."/>
            <person name="Mikhailova N."/>
            <person name="Pati A."/>
            <person name="Palaniappan K."/>
            <person name="Land M."/>
            <person name="Pan C."/>
            <person name="Rohde M."/>
            <person name="Pukall R."/>
            <person name="Goker M."/>
            <person name="Detter J.C."/>
            <person name="Woyke T."/>
            <person name="Bristow J."/>
            <person name="Eisen J.A."/>
            <person name="Markowitz V."/>
            <person name="Hugenholtz P."/>
            <person name="Kyrpides N.C."/>
            <person name="Klenk H.P."/>
            <person name="Mavromatis K."/>
        </authorList>
    </citation>
    <scope>NUCLEOTIDE SEQUENCE [LARGE SCALE GENOMIC DNA]</scope>
    <source>
        <strain evidence="11">ATCC 700253 / DSM 10332 / NAL</strain>
    </source>
</reference>
<dbReference type="InterPro" id="IPR036365">
    <property type="entry name" value="PGBD-like_sf"/>
</dbReference>
<evidence type="ECO:0000259" key="9">
    <source>
        <dbReference type="PROSITE" id="PS51935"/>
    </source>
</evidence>
<dbReference type="Proteomes" id="UP000005439">
    <property type="component" value="Chromosome"/>
</dbReference>
<feature type="domain" description="NlpC/P60" evidence="9">
    <location>
        <begin position="253"/>
        <end position="382"/>
    </location>
</feature>
<dbReference type="SMART" id="SM00257">
    <property type="entry name" value="LysM"/>
    <property type="match status" value="2"/>
</dbReference>
<evidence type="ECO:0000256" key="7">
    <source>
        <dbReference type="SAM" id="SignalP"/>
    </source>
</evidence>
<dbReference type="KEGG" id="sap:Sulac_2409"/>
<evidence type="ECO:0000313" key="11">
    <source>
        <dbReference type="Proteomes" id="UP000005439"/>
    </source>
</evidence>
<dbReference type="PROSITE" id="PS51782">
    <property type="entry name" value="LYSM"/>
    <property type="match status" value="2"/>
</dbReference>
<dbReference type="InterPro" id="IPR036779">
    <property type="entry name" value="LysM_dom_sf"/>
</dbReference>
<keyword evidence="5" id="KW-0378">Hydrolase</keyword>
<gene>
    <name evidence="10" type="ordered locus">Sulac_2409</name>
</gene>
<feature type="domain" description="LysM" evidence="8">
    <location>
        <begin position="113"/>
        <end position="157"/>
    </location>
</feature>
<organism evidence="10 11">
    <name type="scientific">Sulfobacillus acidophilus (strain ATCC 700253 / DSM 10332 / NAL)</name>
    <dbReference type="NCBI Taxonomy" id="679936"/>
    <lineage>
        <taxon>Bacteria</taxon>
        <taxon>Bacillati</taxon>
        <taxon>Bacillota</taxon>
        <taxon>Clostridia</taxon>
        <taxon>Eubacteriales</taxon>
        <taxon>Clostridiales Family XVII. Incertae Sedis</taxon>
        <taxon>Sulfobacillus</taxon>
    </lineage>
</organism>
<dbReference type="SUPFAM" id="SSF54106">
    <property type="entry name" value="LysM domain"/>
    <property type="match status" value="2"/>
</dbReference>
<dbReference type="PANTHER" id="PTHR47053">
    <property type="entry name" value="MUREIN DD-ENDOPEPTIDASE MEPH-RELATED"/>
    <property type="match status" value="1"/>
</dbReference>
<dbReference type="Pfam" id="PF01471">
    <property type="entry name" value="PG_binding_1"/>
    <property type="match status" value="1"/>
</dbReference>
<dbReference type="PATRIC" id="fig|679936.5.peg.2496"/>
<evidence type="ECO:0000256" key="4">
    <source>
        <dbReference type="ARBA" id="ARBA00022737"/>
    </source>
</evidence>
<dbReference type="Gene3D" id="3.10.350.10">
    <property type="entry name" value="LysM domain"/>
    <property type="match status" value="2"/>
</dbReference>
<dbReference type="Gene3D" id="3.90.1720.10">
    <property type="entry name" value="endopeptidase domain like (from Nostoc punctiforme)"/>
    <property type="match status" value="1"/>
</dbReference>
<keyword evidence="3 7" id="KW-0732">Signal</keyword>
<dbReference type="GO" id="GO:0006508">
    <property type="term" value="P:proteolysis"/>
    <property type="evidence" value="ECO:0007669"/>
    <property type="project" value="UniProtKB-KW"/>
</dbReference>
<proteinExistence type="inferred from homology"/>
<dbReference type="InterPro" id="IPR051202">
    <property type="entry name" value="Peptidase_C40"/>
</dbReference>
<sequence length="382" mass="39075">MKEGSLTVSRYPKALAGLSALGLMFAFAPLADAASLTGIYGPGATGSSVALLQTELTRAGYPVPATGYFGPITENAVRSFQSAHGLVVDGWVGPATEAALASTGTLSGSQTTNQYTVEPGDTLFGIAQKFHTTVDTLVSLNHLANPNWLMVGQTLTVPAGLSASAFQPAVTASGGAQSQSGTEKYVVQAGNTLAGIAALFHTSWQNLAALNHLGNPNVIWVGETLTVPAGNATPPANPPTSASVSLPVEAAPMSSGQAIASLALKYLGVPYVWGGASPSTGFDCSGLVQYVLGQVGIPIGRTTWAQYADVNKIPVSQLAPGDLVFFSTYAPGASHVGIYIGSYPALGYQAAFVDAPAPGQSVMVQNFNNPYWQSHFIGAGTP</sequence>
<dbReference type="PROSITE" id="PS51935">
    <property type="entry name" value="NLPC_P60"/>
    <property type="match status" value="1"/>
</dbReference>
<dbReference type="InterPro" id="IPR018392">
    <property type="entry name" value="LysM"/>
</dbReference>
<evidence type="ECO:0000313" key="10">
    <source>
        <dbReference type="EMBL" id="AEW05872.1"/>
    </source>
</evidence>
<accession>G8TVF3</accession>
<evidence type="ECO:0000256" key="5">
    <source>
        <dbReference type="ARBA" id="ARBA00022801"/>
    </source>
</evidence>
<dbReference type="InterPro" id="IPR000064">
    <property type="entry name" value="NLP_P60_dom"/>
</dbReference>
<dbReference type="EMBL" id="CP003179">
    <property type="protein sequence ID" value="AEW05872.1"/>
    <property type="molecule type" value="Genomic_DNA"/>
</dbReference>
<name>G8TVF3_SULAD</name>
<dbReference type="Gene3D" id="1.10.101.10">
    <property type="entry name" value="PGBD-like superfamily/PGBD"/>
    <property type="match status" value="1"/>
</dbReference>
<dbReference type="GO" id="GO:0008234">
    <property type="term" value="F:cysteine-type peptidase activity"/>
    <property type="evidence" value="ECO:0007669"/>
    <property type="project" value="UniProtKB-KW"/>
</dbReference>
<feature type="domain" description="LysM" evidence="8">
    <location>
        <begin position="183"/>
        <end position="227"/>
    </location>
</feature>
<dbReference type="PANTHER" id="PTHR47053:SF1">
    <property type="entry name" value="MUREIN DD-ENDOPEPTIDASE MEPH-RELATED"/>
    <property type="match status" value="1"/>
</dbReference>
<dbReference type="InterPro" id="IPR038765">
    <property type="entry name" value="Papain-like_cys_pep_sf"/>
</dbReference>
<dbReference type="SUPFAM" id="SSF47090">
    <property type="entry name" value="PGBD-like"/>
    <property type="match status" value="1"/>
</dbReference>
<dbReference type="InterPro" id="IPR036366">
    <property type="entry name" value="PGBDSf"/>
</dbReference>
<reference evidence="11" key="1">
    <citation type="submission" date="2011-12" db="EMBL/GenBank/DDBJ databases">
        <title>The complete genome of chromosome of Sulfobacillus acidophilus DSM 10332.</title>
        <authorList>
            <person name="Lucas S."/>
            <person name="Han J."/>
            <person name="Lapidus A."/>
            <person name="Bruce D."/>
            <person name="Goodwin L."/>
            <person name="Pitluck S."/>
            <person name="Peters L."/>
            <person name="Kyrpides N."/>
            <person name="Mavromatis K."/>
            <person name="Ivanova N."/>
            <person name="Mikhailova N."/>
            <person name="Chertkov O."/>
            <person name="Saunders E."/>
            <person name="Detter J.C."/>
            <person name="Tapia R."/>
            <person name="Han C."/>
            <person name="Land M."/>
            <person name="Hauser L."/>
            <person name="Markowitz V."/>
            <person name="Cheng J.-F."/>
            <person name="Hugenholtz P."/>
            <person name="Woyke T."/>
            <person name="Wu D."/>
            <person name="Pukall R."/>
            <person name="Gehrich-Schroeter G."/>
            <person name="Schneider S."/>
            <person name="Klenk H.-P."/>
            <person name="Eisen J.A."/>
        </authorList>
    </citation>
    <scope>NUCLEOTIDE SEQUENCE [LARGE SCALE GENOMIC DNA]</scope>
    <source>
        <strain evidence="11">ATCC 700253 / DSM 10332 / NAL</strain>
    </source>
</reference>
<keyword evidence="4" id="KW-0677">Repeat</keyword>
<dbReference type="Pfam" id="PF00877">
    <property type="entry name" value="NLPC_P60"/>
    <property type="match status" value="1"/>
</dbReference>
<evidence type="ECO:0000256" key="1">
    <source>
        <dbReference type="ARBA" id="ARBA00007074"/>
    </source>
</evidence>
<evidence type="ECO:0000259" key="8">
    <source>
        <dbReference type="PROSITE" id="PS51782"/>
    </source>
</evidence>
<dbReference type="AlphaFoldDB" id="G8TVF3"/>
<protein>
    <submittedName>
        <fullName evidence="10">NLP/P60 protein</fullName>
    </submittedName>
</protein>
<evidence type="ECO:0000256" key="3">
    <source>
        <dbReference type="ARBA" id="ARBA00022729"/>
    </source>
</evidence>